<feature type="binding site" description="covalent" evidence="8">
    <location>
        <position position="56"/>
    </location>
    <ligand>
        <name>heme c</name>
        <dbReference type="ChEBI" id="CHEBI:61717"/>
    </ligand>
</feature>
<comment type="cofactor">
    <cofactor evidence="8">
        <name>heme c</name>
        <dbReference type="ChEBI" id="CHEBI:61717"/>
    </cofactor>
    <text evidence="8">Binds 1 heme c group covalently per subunit.</text>
</comment>
<feature type="transmembrane region" description="Helical" evidence="9">
    <location>
        <begin position="191"/>
        <end position="209"/>
    </location>
</feature>
<keyword evidence="13" id="KW-1185">Reference proteome</keyword>
<feature type="signal peptide" evidence="10">
    <location>
        <begin position="1"/>
        <end position="21"/>
    </location>
</feature>
<keyword evidence="2 8" id="KW-0349">Heme</keyword>
<proteinExistence type="predicted"/>
<organism evidence="12 13">
    <name type="scientific">Thiomicrorhabdus sediminis</name>
    <dbReference type="NCBI Taxonomy" id="2580412"/>
    <lineage>
        <taxon>Bacteria</taxon>
        <taxon>Pseudomonadati</taxon>
        <taxon>Pseudomonadota</taxon>
        <taxon>Gammaproteobacteria</taxon>
        <taxon>Thiotrichales</taxon>
        <taxon>Piscirickettsiaceae</taxon>
        <taxon>Thiomicrorhabdus</taxon>
    </lineage>
</organism>
<feature type="binding site" description="covalent" evidence="8">
    <location>
        <position position="57"/>
    </location>
    <ligand>
        <name>heme c</name>
        <dbReference type="ChEBI" id="CHEBI:61717"/>
    </ligand>
</feature>
<keyword evidence="6 8" id="KW-0408">Iron</keyword>
<evidence type="ECO:0000256" key="1">
    <source>
        <dbReference type="ARBA" id="ARBA00004370"/>
    </source>
</evidence>
<keyword evidence="3 9" id="KW-0812">Transmembrane</keyword>
<dbReference type="Pfam" id="PF02167">
    <property type="entry name" value="Cytochrom_C1"/>
    <property type="match status" value="1"/>
</dbReference>
<dbReference type="InterPro" id="IPR009056">
    <property type="entry name" value="Cyt_c-like_dom"/>
</dbReference>
<reference evidence="12 13" key="1">
    <citation type="submission" date="2019-05" db="EMBL/GenBank/DDBJ databases">
        <title>Thiomicrorhabdus sediminis sp. nov, a novel sulfur-oxidizing bacterium isolated from coastal sediment.</title>
        <authorList>
            <person name="Liu X."/>
        </authorList>
    </citation>
    <scope>NUCLEOTIDE SEQUENCE [LARGE SCALE GENOMIC DNA]</scope>
    <source>
        <strain evidence="12 13">G1</strain>
    </source>
</reference>
<dbReference type="GO" id="GO:0020037">
    <property type="term" value="F:heme binding"/>
    <property type="evidence" value="ECO:0007669"/>
    <property type="project" value="InterPro"/>
</dbReference>
<evidence type="ECO:0000256" key="8">
    <source>
        <dbReference type="PIRSR" id="PIRSR602326-1"/>
    </source>
</evidence>
<keyword evidence="5 9" id="KW-1133">Transmembrane helix</keyword>
<name>A0A4P9K5T8_9GAMM</name>
<dbReference type="PROSITE" id="PS51007">
    <property type="entry name" value="CYTC"/>
    <property type="match status" value="1"/>
</dbReference>
<dbReference type="GO" id="GO:0009055">
    <property type="term" value="F:electron transfer activity"/>
    <property type="evidence" value="ECO:0007669"/>
    <property type="project" value="InterPro"/>
</dbReference>
<evidence type="ECO:0000256" key="7">
    <source>
        <dbReference type="ARBA" id="ARBA00023136"/>
    </source>
</evidence>
<evidence type="ECO:0000256" key="3">
    <source>
        <dbReference type="ARBA" id="ARBA00022692"/>
    </source>
</evidence>
<dbReference type="InterPro" id="IPR002326">
    <property type="entry name" value="Cyt_c1"/>
</dbReference>
<dbReference type="AlphaFoldDB" id="A0A4P9K5T8"/>
<dbReference type="InterPro" id="IPR036909">
    <property type="entry name" value="Cyt_c-like_dom_sf"/>
</dbReference>
<feature type="domain" description="Cytochrome c" evidence="11">
    <location>
        <begin position="40"/>
        <end position="177"/>
    </location>
</feature>
<dbReference type="EMBL" id="CP040602">
    <property type="protein sequence ID" value="QCU89627.1"/>
    <property type="molecule type" value="Genomic_DNA"/>
</dbReference>
<evidence type="ECO:0000256" key="9">
    <source>
        <dbReference type="SAM" id="Phobius"/>
    </source>
</evidence>
<evidence type="ECO:0000313" key="13">
    <source>
        <dbReference type="Proteomes" id="UP000304864"/>
    </source>
</evidence>
<feature type="binding site" description="covalent" evidence="8">
    <location>
        <position position="53"/>
    </location>
    <ligand>
        <name>heme c</name>
        <dbReference type="ChEBI" id="CHEBI:61717"/>
    </ligand>
</feature>
<evidence type="ECO:0000259" key="11">
    <source>
        <dbReference type="PROSITE" id="PS51007"/>
    </source>
</evidence>
<dbReference type="GO" id="GO:0046872">
    <property type="term" value="F:metal ion binding"/>
    <property type="evidence" value="ECO:0007669"/>
    <property type="project" value="UniProtKB-KW"/>
</dbReference>
<dbReference type="Proteomes" id="UP000304864">
    <property type="component" value="Chromosome"/>
</dbReference>
<dbReference type="SUPFAM" id="SSF46626">
    <property type="entry name" value="Cytochrome c"/>
    <property type="match status" value="1"/>
</dbReference>
<feature type="chain" id="PRO_5021025387" evidence="10">
    <location>
        <begin position="22"/>
        <end position="220"/>
    </location>
</feature>
<evidence type="ECO:0000256" key="2">
    <source>
        <dbReference type="ARBA" id="ARBA00022617"/>
    </source>
</evidence>
<dbReference type="PANTHER" id="PTHR10266:SF3">
    <property type="entry name" value="CYTOCHROME C1, HEME PROTEIN, MITOCHONDRIAL"/>
    <property type="match status" value="1"/>
</dbReference>
<evidence type="ECO:0000256" key="5">
    <source>
        <dbReference type="ARBA" id="ARBA00022989"/>
    </source>
</evidence>
<evidence type="ECO:0000256" key="10">
    <source>
        <dbReference type="SAM" id="SignalP"/>
    </source>
</evidence>
<keyword evidence="7 9" id="KW-0472">Membrane</keyword>
<protein>
    <submittedName>
        <fullName evidence="12">Cytochrome c1</fullName>
    </submittedName>
</protein>
<dbReference type="KEGG" id="thig:FE785_02740"/>
<gene>
    <name evidence="12" type="ORF">FE785_02740</name>
</gene>
<keyword evidence="4 8" id="KW-0479">Metal-binding</keyword>
<dbReference type="PANTHER" id="PTHR10266">
    <property type="entry name" value="CYTOCHROME C1"/>
    <property type="match status" value="1"/>
</dbReference>
<comment type="subcellular location">
    <subcellularLocation>
        <location evidence="1">Membrane</location>
    </subcellularLocation>
</comment>
<dbReference type="RefSeq" id="WP_138564173.1">
    <property type="nucleotide sequence ID" value="NZ_CP040602.1"/>
</dbReference>
<evidence type="ECO:0000313" key="12">
    <source>
        <dbReference type="EMBL" id="QCU89627.1"/>
    </source>
</evidence>
<sequence>MKKLLVLFSLFILQWTGTAQAAGGYAIELTPAENNLRDQQSLQRGAILFSNYCMACHSAKYMRYNRIARNLGWSDEEVVDKMAHGLNKVVDNVEKRMPDGIALKVLGADAPDLSLMGRLRGSDYVYTFLTGYYEDEKGNWNNHVLTGTAMPNVLEGIKRHSSEEDFQQVARDLTNFIEYIGEPSKVDRWDLAPKVIAFLLVLLLLTYLLKKEYWRDIKKH</sequence>
<dbReference type="OrthoDB" id="9798864at2"/>
<evidence type="ECO:0000256" key="6">
    <source>
        <dbReference type="ARBA" id="ARBA00023004"/>
    </source>
</evidence>
<dbReference type="GO" id="GO:0016020">
    <property type="term" value="C:membrane"/>
    <property type="evidence" value="ECO:0007669"/>
    <property type="project" value="UniProtKB-SubCell"/>
</dbReference>
<evidence type="ECO:0000256" key="4">
    <source>
        <dbReference type="ARBA" id="ARBA00022723"/>
    </source>
</evidence>
<keyword evidence="10" id="KW-0732">Signal</keyword>
<accession>A0A4P9K5T8</accession>
<dbReference type="Gene3D" id="1.10.760.10">
    <property type="entry name" value="Cytochrome c-like domain"/>
    <property type="match status" value="1"/>
</dbReference>